<keyword evidence="2" id="KW-1185">Reference proteome</keyword>
<comment type="caution">
    <text evidence="1">The sequence shown here is derived from an EMBL/GenBank/DDBJ whole genome shotgun (WGS) entry which is preliminary data.</text>
</comment>
<dbReference type="RefSeq" id="WP_284480465.1">
    <property type="nucleotide sequence ID" value="NZ_JASNJD010000005.1"/>
</dbReference>
<reference evidence="1 2" key="1">
    <citation type="submission" date="2023-05" db="EMBL/GenBank/DDBJ databases">
        <title>Pseudodonghicola sp. nov.</title>
        <authorList>
            <person name="Huang J."/>
        </authorList>
    </citation>
    <scope>NUCLEOTIDE SEQUENCE [LARGE SCALE GENOMIC DNA]</scope>
    <source>
        <strain evidence="1 2">IC7</strain>
    </source>
</reference>
<name>A0ABT7EZ59_9RHOB</name>
<organism evidence="1 2">
    <name type="scientific">Pseudodonghicola flavimaris</name>
    <dbReference type="NCBI Taxonomy" id="3050036"/>
    <lineage>
        <taxon>Bacteria</taxon>
        <taxon>Pseudomonadati</taxon>
        <taxon>Pseudomonadota</taxon>
        <taxon>Alphaproteobacteria</taxon>
        <taxon>Rhodobacterales</taxon>
        <taxon>Paracoccaceae</taxon>
        <taxon>Pseudodonghicola</taxon>
    </lineage>
</organism>
<protein>
    <submittedName>
        <fullName evidence="1">Uncharacterized protein</fullName>
    </submittedName>
</protein>
<sequence>MLITDVVFSDHRYLSEVGCHQAAVGLIAGPRRATFFCTVALAETVPEALRDAALLREAMRQLRRMPEFRTGAVQVALVPALDPARRVLRAALRQAA</sequence>
<accession>A0ABT7EZ59</accession>
<gene>
    <name evidence="1" type="ORF">QO033_08165</name>
</gene>
<evidence type="ECO:0000313" key="1">
    <source>
        <dbReference type="EMBL" id="MDK3017647.1"/>
    </source>
</evidence>
<evidence type="ECO:0000313" key="2">
    <source>
        <dbReference type="Proteomes" id="UP001243757"/>
    </source>
</evidence>
<dbReference type="Proteomes" id="UP001243757">
    <property type="component" value="Unassembled WGS sequence"/>
</dbReference>
<dbReference type="EMBL" id="JASNJD010000005">
    <property type="protein sequence ID" value="MDK3017647.1"/>
    <property type="molecule type" value="Genomic_DNA"/>
</dbReference>
<proteinExistence type="predicted"/>